<feature type="region of interest" description="Disordered" evidence="6">
    <location>
        <begin position="1"/>
        <end position="237"/>
    </location>
</feature>
<evidence type="ECO:0000256" key="1">
    <source>
        <dbReference type="ARBA" id="ARBA00004123"/>
    </source>
</evidence>
<evidence type="ECO:0000313" key="8">
    <source>
        <dbReference type="Proteomes" id="UP000813824"/>
    </source>
</evidence>
<feature type="compositionally biased region" description="Basic and acidic residues" evidence="6">
    <location>
        <begin position="192"/>
        <end position="233"/>
    </location>
</feature>
<name>A0A8K0UFX2_9AGAR</name>
<dbReference type="EMBL" id="JAEVFJ010000048">
    <property type="protein sequence ID" value="KAH8083306.1"/>
    <property type="molecule type" value="Genomic_DNA"/>
</dbReference>
<dbReference type="GO" id="GO:0005634">
    <property type="term" value="C:nucleus"/>
    <property type="evidence" value="ECO:0007669"/>
    <property type="project" value="UniProtKB-SubCell"/>
</dbReference>
<proteinExistence type="predicted"/>
<evidence type="ECO:0000256" key="4">
    <source>
        <dbReference type="ARBA" id="ARBA00023043"/>
    </source>
</evidence>
<dbReference type="PANTHER" id="PTHR15263">
    <property type="entry name" value="I-KAPPA-B-LIKE PROTEIN IKBL"/>
    <property type="match status" value="1"/>
</dbReference>
<evidence type="ECO:0000256" key="3">
    <source>
        <dbReference type="ARBA" id="ARBA00022737"/>
    </source>
</evidence>
<evidence type="ECO:0000256" key="5">
    <source>
        <dbReference type="ARBA" id="ARBA00023242"/>
    </source>
</evidence>
<keyword evidence="3" id="KW-0677">Repeat</keyword>
<evidence type="ECO:0000256" key="6">
    <source>
        <dbReference type="SAM" id="MobiDB-lite"/>
    </source>
</evidence>
<dbReference type="InterPro" id="IPR038753">
    <property type="entry name" value="NFKBIL1"/>
</dbReference>
<sequence length="448" mass="51004">MFRLFHPYARPSARPRAAANSSKAANATRPATREDERYTVPGGPPLTRSFSSFSFIGPTRNDPQVSRRLRREGSAFIATSTESTQEPSESDSDSYRSSDTQPSSNCPPKQSSSKRPPRRRGHFSAVASDSEDEPDILPPSARATPATSGTSKPTKAQREATNADRHRRKAAKADQGQRAREKGTSRTWKGQRLYEETIRRTEAERAERAREADEAFRPLETESVNRQRRREAEEAAAAHLAAEMRRREAEEAARRVAEQERKRAAFWEGLRREQARIAQEQAERQRAARERAERQRAEEEAERDRLRREKAEKDAQDRLRKEREAQQVQASAEAWYKAYNAKWAMIQDTNSAVPPLLFSEIPWPLPTIVQSIADINYEAVKFFVFYPTRPGFEGAPNKKRVRSDMLKFHPDKFVNTTLPRVHPADREAVAEAGLLVSKILSQILTEAR</sequence>
<comment type="subcellular location">
    <subcellularLocation>
        <location evidence="1">Nucleus</location>
    </subcellularLocation>
</comment>
<reference evidence="7" key="1">
    <citation type="journal article" date="2021" name="New Phytol.">
        <title>Evolutionary innovations through gain and loss of genes in the ectomycorrhizal Boletales.</title>
        <authorList>
            <person name="Wu G."/>
            <person name="Miyauchi S."/>
            <person name="Morin E."/>
            <person name="Kuo A."/>
            <person name="Drula E."/>
            <person name="Varga T."/>
            <person name="Kohler A."/>
            <person name="Feng B."/>
            <person name="Cao Y."/>
            <person name="Lipzen A."/>
            <person name="Daum C."/>
            <person name="Hundley H."/>
            <person name="Pangilinan J."/>
            <person name="Johnson J."/>
            <person name="Barry K."/>
            <person name="LaButti K."/>
            <person name="Ng V."/>
            <person name="Ahrendt S."/>
            <person name="Min B."/>
            <person name="Choi I.G."/>
            <person name="Park H."/>
            <person name="Plett J.M."/>
            <person name="Magnuson J."/>
            <person name="Spatafora J.W."/>
            <person name="Nagy L.G."/>
            <person name="Henrissat B."/>
            <person name="Grigoriev I.V."/>
            <person name="Yang Z.L."/>
            <person name="Xu J."/>
            <person name="Martin F.M."/>
        </authorList>
    </citation>
    <scope>NUCLEOTIDE SEQUENCE</scope>
    <source>
        <strain evidence="7">KKN 215</strain>
    </source>
</reference>
<dbReference type="PANTHER" id="PTHR15263:SF1">
    <property type="entry name" value="NF-KAPPA-B INHIBITOR-LIKE PROTEIN 1"/>
    <property type="match status" value="1"/>
</dbReference>
<keyword evidence="2" id="KW-0597">Phosphoprotein</keyword>
<protein>
    <submittedName>
        <fullName evidence="7">Uncharacterized protein</fullName>
    </submittedName>
</protein>
<keyword evidence="8" id="KW-1185">Reference proteome</keyword>
<organism evidence="7 8">
    <name type="scientific">Cristinia sonorae</name>
    <dbReference type="NCBI Taxonomy" id="1940300"/>
    <lineage>
        <taxon>Eukaryota</taxon>
        <taxon>Fungi</taxon>
        <taxon>Dikarya</taxon>
        <taxon>Basidiomycota</taxon>
        <taxon>Agaricomycotina</taxon>
        <taxon>Agaricomycetes</taxon>
        <taxon>Agaricomycetidae</taxon>
        <taxon>Agaricales</taxon>
        <taxon>Pleurotineae</taxon>
        <taxon>Stephanosporaceae</taxon>
        <taxon>Cristinia</taxon>
    </lineage>
</organism>
<dbReference type="AlphaFoldDB" id="A0A8K0UFX2"/>
<keyword evidence="4" id="KW-0040">ANK repeat</keyword>
<feature type="region of interest" description="Disordered" evidence="6">
    <location>
        <begin position="278"/>
        <end position="324"/>
    </location>
</feature>
<dbReference type="GO" id="GO:0043124">
    <property type="term" value="P:negative regulation of canonical NF-kappaB signal transduction"/>
    <property type="evidence" value="ECO:0007669"/>
    <property type="project" value="InterPro"/>
</dbReference>
<evidence type="ECO:0000313" key="7">
    <source>
        <dbReference type="EMBL" id="KAH8083306.1"/>
    </source>
</evidence>
<keyword evidence="5" id="KW-0539">Nucleus</keyword>
<feature type="compositionally biased region" description="Basic and acidic residues" evidence="6">
    <location>
        <begin position="171"/>
        <end position="184"/>
    </location>
</feature>
<accession>A0A8K0UFX2</accession>
<dbReference type="Proteomes" id="UP000813824">
    <property type="component" value="Unassembled WGS sequence"/>
</dbReference>
<comment type="caution">
    <text evidence="7">The sequence shown here is derived from an EMBL/GenBank/DDBJ whole genome shotgun (WGS) entry which is preliminary data.</text>
</comment>
<feature type="compositionally biased region" description="Low complexity" evidence="6">
    <location>
        <begin position="9"/>
        <end position="27"/>
    </location>
</feature>
<dbReference type="OrthoDB" id="412109at2759"/>
<evidence type="ECO:0000256" key="2">
    <source>
        <dbReference type="ARBA" id="ARBA00022553"/>
    </source>
</evidence>
<gene>
    <name evidence="7" type="ORF">BXZ70DRAFT_578829</name>
</gene>
<feature type="compositionally biased region" description="Polar residues" evidence="6">
    <location>
        <begin position="145"/>
        <end position="154"/>
    </location>
</feature>